<dbReference type="RefSeq" id="WP_166659495.1">
    <property type="nucleotide sequence ID" value="NZ_SNXZ01000010.1"/>
</dbReference>
<dbReference type="AlphaFoldDB" id="A0A4R6RUD3"/>
<dbReference type="Proteomes" id="UP000295444">
    <property type="component" value="Unassembled WGS sequence"/>
</dbReference>
<evidence type="ECO:0000313" key="2">
    <source>
        <dbReference type="EMBL" id="TDP90523.1"/>
    </source>
</evidence>
<feature type="region of interest" description="Disordered" evidence="1">
    <location>
        <begin position="1"/>
        <end position="23"/>
    </location>
</feature>
<dbReference type="EMBL" id="SNXZ01000010">
    <property type="protein sequence ID" value="TDP90523.1"/>
    <property type="molecule type" value="Genomic_DNA"/>
</dbReference>
<protein>
    <submittedName>
        <fullName evidence="2">Uncharacterized protein</fullName>
    </submittedName>
</protein>
<proteinExistence type="predicted"/>
<evidence type="ECO:0000313" key="3">
    <source>
        <dbReference type="Proteomes" id="UP000295444"/>
    </source>
</evidence>
<accession>A0A4R6RUD3</accession>
<evidence type="ECO:0000256" key="1">
    <source>
        <dbReference type="SAM" id="MobiDB-lite"/>
    </source>
</evidence>
<comment type="caution">
    <text evidence="2">The sequence shown here is derived from an EMBL/GenBank/DDBJ whole genome shotgun (WGS) entry which is preliminary data.</text>
</comment>
<reference evidence="2 3" key="1">
    <citation type="submission" date="2019-03" db="EMBL/GenBank/DDBJ databases">
        <title>Genomic Encyclopedia of Type Strains, Phase IV (KMG-IV): sequencing the most valuable type-strain genomes for metagenomic binning, comparative biology and taxonomic classification.</title>
        <authorList>
            <person name="Goeker M."/>
        </authorList>
    </citation>
    <scope>NUCLEOTIDE SEQUENCE [LARGE SCALE GENOMIC DNA]</scope>
    <source>
        <strain evidence="2 3">DSM 45361</strain>
    </source>
</reference>
<keyword evidence="3" id="KW-1185">Reference proteome</keyword>
<gene>
    <name evidence="2" type="ORF">EV186_11063</name>
</gene>
<sequence length="229" mass="25256">MTAPAPQGSEPQPMPHPNDDPDFAAARQAKADYEAAVGQARKLTGVGALSLLRQAETLEAAHTTYAEAVQGAWDRVIERRKGRYEHLQAQLPMGPAVPSDATPADRAALMAAFQSQHDRATATDRDGRAKMLDQADRFGDEHARRAAFTAILDRGEMDTLQNRSDRYGGVLDQISEMRDLQNEGGHVARGFAHKTFRLEPAPAEVAQMPMLREAAETQMQSWRQHGYRV</sequence>
<name>A0A4R6RUD3_LABRH</name>
<organism evidence="2 3">
    <name type="scientific">Labedaea rhizosphaerae</name>
    <dbReference type="NCBI Taxonomy" id="598644"/>
    <lineage>
        <taxon>Bacteria</taxon>
        <taxon>Bacillati</taxon>
        <taxon>Actinomycetota</taxon>
        <taxon>Actinomycetes</taxon>
        <taxon>Pseudonocardiales</taxon>
        <taxon>Pseudonocardiaceae</taxon>
        <taxon>Labedaea</taxon>
    </lineage>
</organism>